<dbReference type="PANTHER" id="PTHR35737">
    <property type="entry name" value="CRYPTIC LOCI REGULATOR"/>
    <property type="match status" value="1"/>
</dbReference>
<dbReference type="SMR" id="A0A498J669"/>
<comment type="caution">
    <text evidence="2">The sequence shown here is derived from an EMBL/GenBank/DDBJ whole genome shotgun (WGS) entry which is preliminary data.</text>
</comment>
<feature type="region of interest" description="Disordered" evidence="1">
    <location>
        <begin position="26"/>
        <end position="57"/>
    </location>
</feature>
<evidence type="ECO:0000313" key="2">
    <source>
        <dbReference type="EMBL" id="RXH89342.1"/>
    </source>
</evidence>
<gene>
    <name evidence="2" type="ORF">DVH24_031699</name>
</gene>
<dbReference type="PANTHER" id="PTHR35737:SF1">
    <property type="entry name" value="CRYPTIC LOCI REGULATOR"/>
    <property type="match status" value="1"/>
</dbReference>
<dbReference type="Gramene" id="mRNA:MD09G0020700">
    <property type="protein sequence ID" value="mRNA:MD09G0020700"/>
    <property type="gene ID" value="MD09G0020700"/>
</dbReference>
<keyword evidence="3" id="KW-1185">Reference proteome</keyword>
<dbReference type="KEGG" id="mdm:103442206"/>
<feature type="region of interest" description="Disordered" evidence="1">
    <location>
        <begin position="94"/>
        <end position="116"/>
    </location>
</feature>
<protein>
    <submittedName>
        <fullName evidence="2">Uncharacterized protein</fullName>
    </submittedName>
</protein>
<dbReference type="Proteomes" id="UP000290289">
    <property type="component" value="Chromosome 9"/>
</dbReference>
<accession>A0A498J669</accession>
<evidence type="ECO:0000256" key="1">
    <source>
        <dbReference type="SAM" id="MobiDB-lite"/>
    </source>
</evidence>
<organism evidence="2 3">
    <name type="scientific">Malus domestica</name>
    <name type="common">Apple</name>
    <name type="synonym">Pyrus malus</name>
    <dbReference type="NCBI Taxonomy" id="3750"/>
    <lineage>
        <taxon>Eukaryota</taxon>
        <taxon>Viridiplantae</taxon>
        <taxon>Streptophyta</taxon>
        <taxon>Embryophyta</taxon>
        <taxon>Tracheophyta</taxon>
        <taxon>Spermatophyta</taxon>
        <taxon>Magnoliopsida</taxon>
        <taxon>eudicotyledons</taxon>
        <taxon>Gunneridae</taxon>
        <taxon>Pentapetalae</taxon>
        <taxon>rosids</taxon>
        <taxon>fabids</taxon>
        <taxon>Rosales</taxon>
        <taxon>Rosaceae</taxon>
        <taxon>Amygdaloideae</taxon>
        <taxon>Maleae</taxon>
        <taxon>Malus</taxon>
    </lineage>
</organism>
<proteinExistence type="predicted"/>
<dbReference type="AlphaFoldDB" id="A0A498J669"/>
<sequence length="196" mass="22574">MESAAAWVDAQEWEVCNDDGFVFKRRKRRRVDPDADESVPAPPSSSAADLQEDPQKLRRERRRKFLLKLRDKHQAEIDQWELLSSTLRAMEEKARQLQRQREEEKQHRIEEREREDTASLDRSGVLKIQGTESGCGSLVDELLLQVDAHAAIIGDVSSLCDTAEALCKEEEEQITPLFFGIPICSSPRELMRSLQW</sequence>
<name>A0A498J669_MALDO</name>
<dbReference type="EMBL" id="RDQH01000335">
    <property type="protein sequence ID" value="RXH89342.1"/>
    <property type="molecule type" value="Genomic_DNA"/>
</dbReference>
<reference evidence="2 3" key="1">
    <citation type="submission" date="2018-10" db="EMBL/GenBank/DDBJ databases">
        <title>A high-quality apple genome assembly.</title>
        <authorList>
            <person name="Hu J."/>
        </authorList>
    </citation>
    <scope>NUCLEOTIDE SEQUENCE [LARGE SCALE GENOMIC DNA]</scope>
    <source>
        <strain evidence="3">cv. HFTH1</strain>
        <tissue evidence="2">Young leaf</tissue>
    </source>
</reference>
<dbReference type="OrthoDB" id="1930051at2759"/>
<evidence type="ECO:0000313" key="3">
    <source>
        <dbReference type="Proteomes" id="UP000290289"/>
    </source>
</evidence>